<evidence type="ECO:0000313" key="9">
    <source>
        <dbReference type="EMBL" id="KAG0481530.1"/>
    </source>
</evidence>
<comment type="function">
    <text evidence="1">Involved in storage lipid mobilization during the growth of higher plant seedling.</text>
</comment>
<dbReference type="SUPFAM" id="SSF51621">
    <property type="entry name" value="Phosphoenolpyruvate/pyruvate domain"/>
    <property type="match status" value="1"/>
</dbReference>
<dbReference type="GO" id="GO:0006097">
    <property type="term" value="P:glyoxylate cycle"/>
    <property type="evidence" value="ECO:0007669"/>
    <property type="project" value="UniProtKB-UniPathway"/>
</dbReference>
<keyword evidence="6" id="KW-0816">Tricarboxylic acid cycle</keyword>
<evidence type="ECO:0000256" key="8">
    <source>
        <dbReference type="ARBA" id="ARBA00023239"/>
    </source>
</evidence>
<protein>
    <recommendedName>
        <fullName evidence="11">Isocitrate lyase</fullName>
    </recommendedName>
</protein>
<dbReference type="GO" id="GO:0009514">
    <property type="term" value="C:glyoxysome"/>
    <property type="evidence" value="ECO:0007669"/>
    <property type="project" value="UniProtKB-SubCell"/>
</dbReference>
<dbReference type="Proteomes" id="UP000636800">
    <property type="component" value="Chromosome 5"/>
</dbReference>
<dbReference type="InterPro" id="IPR040442">
    <property type="entry name" value="Pyrv_kinase-like_dom_sf"/>
</dbReference>
<evidence type="ECO:0008006" key="11">
    <source>
        <dbReference type="Google" id="ProtNLM"/>
    </source>
</evidence>
<comment type="subcellular location">
    <subcellularLocation>
        <location evidence="2">Glyoxysome</location>
    </subcellularLocation>
</comment>
<evidence type="ECO:0000256" key="5">
    <source>
        <dbReference type="ARBA" id="ARBA00022453"/>
    </source>
</evidence>
<dbReference type="GO" id="GO:0006099">
    <property type="term" value="P:tricarboxylic acid cycle"/>
    <property type="evidence" value="ECO:0007669"/>
    <property type="project" value="UniProtKB-KW"/>
</dbReference>
<keyword evidence="5" id="KW-0330">Glyoxysome</keyword>
<dbReference type="InterPro" id="IPR015813">
    <property type="entry name" value="Pyrv/PenolPyrv_kinase-like_dom"/>
</dbReference>
<dbReference type="PANTHER" id="PTHR21631:SF3">
    <property type="entry name" value="BIFUNCTIONAL GLYOXYLATE CYCLE PROTEIN"/>
    <property type="match status" value="1"/>
</dbReference>
<evidence type="ECO:0000256" key="1">
    <source>
        <dbReference type="ARBA" id="ARBA00003575"/>
    </source>
</evidence>
<keyword evidence="7" id="KW-0576">Peroxisome</keyword>
<dbReference type="AlphaFoldDB" id="A0A835R4U2"/>
<gene>
    <name evidence="9" type="ORF">HPP92_012388</name>
</gene>
<dbReference type="Gene3D" id="3.20.20.60">
    <property type="entry name" value="Phosphoenolpyruvate-binding domains"/>
    <property type="match status" value="1"/>
</dbReference>
<evidence type="ECO:0000256" key="7">
    <source>
        <dbReference type="ARBA" id="ARBA00023140"/>
    </source>
</evidence>
<evidence type="ECO:0000256" key="3">
    <source>
        <dbReference type="ARBA" id="ARBA00004793"/>
    </source>
</evidence>
<keyword evidence="10" id="KW-1185">Reference proteome</keyword>
<keyword evidence="4" id="KW-0329">Glyoxylate bypass</keyword>
<accession>A0A835R4U2</accession>
<dbReference type="PANTHER" id="PTHR21631">
    <property type="entry name" value="ISOCITRATE LYASE/MALATE SYNTHASE"/>
    <property type="match status" value="1"/>
</dbReference>
<organism evidence="9 10">
    <name type="scientific">Vanilla planifolia</name>
    <name type="common">Vanilla</name>
    <dbReference type="NCBI Taxonomy" id="51239"/>
    <lineage>
        <taxon>Eukaryota</taxon>
        <taxon>Viridiplantae</taxon>
        <taxon>Streptophyta</taxon>
        <taxon>Embryophyta</taxon>
        <taxon>Tracheophyta</taxon>
        <taxon>Spermatophyta</taxon>
        <taxon>Magnoliopsida</taxon>
        <taxon>Liliopsida</taxon>
        <taxon>Asparagales</taxon>
        <taxon>Orchidaceae</taxon>
        <taxon>Vanilloideae</taxon>
        <taxon>Vanilleae</taxon>
        <taxon>Vanilla</taxon>
    </lineage>
</organism>
<dbReference type="OrthoDB" id="10065496at2759"/>
<evidence type="ECO:0000256" key="2">
    <source>
        <dbReference type="ARBA" id="ARBA00004130"/>
    </source>
</evidence>
<dbReference type="Pfam" id="PF00463">
    <property type="entry name" value="ICL"/>
    <property type="match status" value="1"/>
</dbReference>
<name>A0A835R4U2_VANPL</name>
<evidence type="ECO:0000256" key="4">
    <source>
        <dbReference type="ARBA" id="ARBA00022435"/>
    </source>
</evidence>
<dbReference type="GO" id="GO:0004451">
    <property type="term" value="F:isocitrate lyase activity"/>
    <property type="evidence" value="ECO:0007669"/>
    <property type="project" value="InterPro"/>
</dbReference>
<sequence length="149" mass="16327">MQALRRARRRWGSHRRPVLRHQKCGHMAGKVLVATSEHINRLVAARLQFDIMGVETVLIARTDAVAATLIQSNVDHRDHQFILGATNSNLKRSSLAAVLSAAMAAGKNGADLQGIEDNWLARAGLMTFSEAVVNSINRLNLPENEKRGG</sequence>
<dbReference type="InterPro" id="IPR006254">
    <property type="entry name" value="Isocitrate_lyase"/>
</dbReference>
<dbReference type="EMBL" id="JADCNL010000005">
    <property type="protein sequence ID" value="KAG0481530.1"/>
    <property type="molecule type" value="Genomic_DNA"/>
</dbReference>
<reference evidence="9 10" key="1">
    <citation type="journal article" date="2020" name="Nat. Food">
        <title>A phased Vanilla planifolia genome enables genetic improvement of flavour and production.</title>
        <authorList>
            <person name="Hasing T."/>
            <person name="Tang H."/>
            <person name="Brym M."/>
            <person name="Khazi F."/>
            <person name="Huang T."/>
            <person name="Chambers A.H."/>
        </authorList>
    </citation>
    <scope>NUCLEOTIDE SEQUENCE [LARGE SCALE GENOMIC DNA]</scope>
    <source>
        <tissue evidence="9">Leaf</tissue>
    </source>
</reference>
<dbReference type="Gene3D" id="1.10.10.850">
    <property type="match status" value="1"/>
</dbReference>
<proteinExistence type="predicted"/>
<keyword evidence="8" id="KW-0456">Lyase</keyword>
<comment type="pathway">
    <text evidence="3">Carbohydrate metabolism; glyoxylate cycle; (S)-malate from isocitrate: step 1/2.</text>
</comment>
<evidence type="ECO:0000313" key="10">
    <source>
        <dbReference type="Proteomes" id="UP000636800"/>
    </source>
</evidence>
<dbReference type="UniPathway" id="UPA00703">
    <property type="reaction ID" value="UER00719"/>
</dbReference>
<comment type="caution">
    <text evidence="9">The sequence shown here is derived from an EMBL/GenBank/DDBJ whole genome shotgun (WGS) entry which is preliminary data.</text>
</comment>
<evidence type="ECO:0000256" key="6">
    <source>
        <dbReference type="ARBA" id="ARBA00022532"/>
    </source>
</evidence>